<dbReference type="InterPro" id="IPR001747">
    <property type="entry name" value="Vitellogenin_N"/>
</dbReference>
<keyword evidence="1 2" id="KW-0732">Signal</keyword>
<reference evidence="5" key="1">
    <citation type="submission" date="2025-08" db="UniProtKB">
        <authorList>
            <consortium name="RefSeq"/>
        </authorList>
    </citation>
    <scope>IDENTIFICATION</scope>
    <source>
        <tissue evidence="5">Whole body</tissue>
    </source>
</reference>
<name>A0ABM1I0S6_POLDO</name>
<evidence type="ECO:0000256" key="2">
    <source>
        <dbReference type="SAM" id="SignalP"/>
    </source>
</evidence>
<dbReference type="InterPro" id="IPR015816">
    <property type="entry name" value="Vitellinogen_b-sht_N"/>
</dbReference>
<feature type="chain" id="PRO_5047080702" evidence="2">
    <location>
        <begin position="26"/>
        <end position="330"/>
    </location>
</feature>
<feature type="signal peptide" evidence="2">
    <location>
        <begin position="1"/>
        <end position="25"/>
    </location>
</feature>
<evidence type="ECO:0000313" key="4">
    <source>
        <dbReference type="Proteomes" id="UP000694924"/>
    </source>
</evidence>
<evidence type="ECO:0000259" key="3">
    <source>
        <dbReference type="Pfam" id="PF01347"/>
    </source>
</evidence>
<evidence type="ECO:0000313" key="5">
    <source>
        <dbReference type="RefSeq" id="XP_015173813.1"/>
    </source>
</evidence>
<keyword evidence="4" id="KW-1185">Reference proteome</keyword>
<sequence>MGKLFRQEPTSNIVMNFILIPYLLATNLISNDDAWNNGPEYSFSVHLSIISTMENDKGRYLGKALLVNLKCRPREPDNLFCHFEDAKIGKFSSKKFDRVGPLPARNISYEPFKFSGKNFEIIFDQNGINAYVLENDDKLMSQVLIDMFRTIINQLNIGTNLDGKKDNFQDEQYFSMGKCPADYKILRIKTNHCEKKQFDLVPLIDLILNKDEVIKINRKIVLDKCVPPDMYYFIGNDIHNSIFENTTYRLISSDSNMRFSKNCFISETLNFVDIYDQDRTKIGSVLDHLYISLDSIHPAQGSLKSLRNPMSIDVIVKTRSNYNTTLINLP</sequence>
<dbReference type="SUPFAM" id="SSF56968">
    <property type="entry name" value="Lipovitellin-phosvitin complex, beta-sheet shell regions"/>
    <property type="match status" value="1"/>
</dbReference>
<dbReference type="Pfam" id="PF01347">
    <property type="entry name" value="Vitellogenin_N"/>
    <property type="match status" value="1"/>
</dbReference>
<proteinExistence type="predicted"/>
<organism evidence="4 5">
    <name type="scientific">Polistes dominula</name>
    <name type="common">European paper wasp</name>
    <name type="synonym">Vespa dominula</name>
    <dbReference type="NCBI Taxonomy" id="743375"/>
    <lineage>
        <taxon>Eukaryota</taxon>
        <taxon>Metazoa</taxon>
        <taxon>Ecdysozoa</taxon>
        <taxon>Arthropoda</taxon>
        <taxon>Hexapoda</taxon>
        <taxon>Insecta</taxon>
        <taxon>Pterygota</taxon>
        <taxon>Neoptera</taxon>
        <taxon>Endopterygota</taxon>
        <taxon>Hymenoptera</taxon>
        <taxon>Apocrita</taxon>
        <taxon>Aculeata</taxon>
        <taxon>Vespoidea</taxon>
        <taxon>Vespidae</taxon>
        <taxon>Polistinae</taxon>
        <taxon>Polistini</taxon>
        <taxon>Polistes</taxon>
    </lineage>
</organism>
<dbReference type="RefSeq" id="XP_015173813.1">
    <property type="nucleotide sequence ID" value="XM_015318327.1"/>
</dbReference>
<protein>
    <submittedName>
        <fullName evidence="5">Uncharacterized protein LOC107065039</fullName>
    </submittedName>
</protein>
<dbReference type="Gene3D" id="2.30.230.10">
    <property type="entry name" value="Lipovitellin, beta-sheet shell regions, chain A"/>
    <property type="match status" value="1"/>
</dbReference>
<dbReference type="Proteomes" id="UP000694924">
    <property type="component" value="Unplaced"/>
</dbReference>
<gene>
    <name evidence="5" type="primary">LOC107065039</name>
</gene>
<dbReference type="GeneID" id="107065039"/>
<dbReference type="InterPro" id="IPR015819">
    <property type="entry name" value="Lipid_transp_b-sht_shell"/>
</dbReference>
<evidence type="ECO:0000256" key="1">
    <source>
        <dbReference type="ARBA" id="ARBA00022729"/>
    </source>
</evidence>
<accession>A0ABM1I0S6</accession>
<feature type="domain" description="Vitellogenin" evidence="3">
    <location>
        <begin position="35"/>
        <end position="226"/>
    </location>
</feature>